<dbReference type="AlphaFoldDB" id="A0A2S9SNH8"/>
<evidence type="ECO:0000313" key="2">
    <source>
        <dbReference type="EMBL" id="PRM88144.1"/>
    </source>
</evidence>
<dbReference type="Pfam" id="PF05016">
    <property type="entry name" value="ParE_toxin"/>
    <property type="match status" value="1"/>
</dbReference>
<comment type="caution">
    <text evidence="2">The sequence shown here is derived from an EMBL/GenBank/DDBJ whole genome shotgun (WGS) entry which is preliminary data.</text>
</comment>
<dbReference type="Gene3D" id="3.30.2310.20">
    <property type="entry name" value="RelE-like"/>
    <property type="match status" value="1"/>
</dbReference>
<evidence type="ECO:0000313" key="3">
    <source>
        <dbReference type="Proteomes" id="UP000239065"/>
    </source>
</evidence>
<dbReference type="InterPro" id="IPR035093">
    <property type="entry name" value="RelE/ParE_toxin_dom_sf"/>
</dbReference>
<dbReference type="RefSeq" id="WP_105909004.1">
    <property type="nucleotide sequence ID" value="NZ_NXGJ01000004.1"/>
</dbReference>
<organism evidence="2 3">
    <name type="scientific">Aliarcobacter cryaerophilus</name>
    <dbReference type="NCBI Taxonomy" id="28198"/>
    <lineage>
        <taxon>Bacteria</taxon>
        <taxon>Pseudomonadati</taxon>
        <taxon>Campylobacterota</taxon>
        <taxon>Epsilonproteobacteria</taxon>
        <taxon>Campylobacterales</taxon>
        <taxon>Arcobacteraceae</taxon>
        <taxon>Aliarcobacter</taxon>
    </lineage>
</organism>
<name>A0A2S9SNH8_9BACT</name>
<protein>
    <submittedName>
        <fullName evidence="2">Plasmid stabilization protein</fullName>
    </submittedName>
</protein>
<dbReference type="InterPro" id="IPR007712">
    <property type="entry name" value="RelE/ParE_toxin"/>
</dbReference>
<proteinExistence type="predicted"/>
<dbReference type="Proteomes" id="UP000239065">
    <property type="component" value="Unassembled WGS sequence"/>
</dbReference>
<sequence>MKILYSEKFNMDLISILDFISEDSKKNAKQFAKDLREIINQIPPFLYKYRQSIYFDNISIRDCMFKGYVIPYKISKNSITLLGITKYKENL</sequence>
<evidence type="ECO:0000256" key="1">
    <source>
        <dbReference type="ARBA" id="ARBA00022649"/>
    </source>
</evidence>
<dbReference type="EMBL" id="NXGJ01000004">
    <property type="protein sequence ID" value="PRM88144.1"/>
    <property type="molecule type" value="Genomic_DNA"/>
</dbReference>
<reference evidence="2 3" key="1">
    <citation type="submission" date="2017-09" db="EMBL/GenBank/DDBJ databases">
        <title>Reassesment of A. cryaerophilus.</title>
        <authorList>
            <person name="Perez-Cataluna A."/>
            <person name="Collado L."/>
            <person name="Salgado O."/>
            <person name="Lefinanco V."/>
            <person name="Figueras M.J."/>
        </authorList>
    </citation>
    <scope>NUCLEOTIDE SEQUENCE [LARGE SCALE GENOMIC DNA]</scope>
    <source>
        <strain evidence="2 3">LMG 9861</strain>
    </source>
</reference>
<accession>A0A2S9SNH8</accession>
<gene>
    <name evidence="2" type="ORF">CJ669_05175</name>
</gene>
<keyword evidence="1" id="KW-1277">Toxin-antitoxin system</keyword>